<gene>
    <name evidence="1" type="ORF">BJ508DRAFT_308532</name>
</gene>
<reference evidence="1 2" key="1">
    <citation type="journal article" date="2018" name="Nat. Ecol. Evol.">
        <title>Pezizomycetes genomes reveal the molecular basis of ectomycorrhizal truffle lifestyle.</title>
        <authorList>
            <person name="Murat C."/>
            <person name="Payen T."/>
            <person name="Noel B."/>
            <person name="Kuo A."/>
            <person name="Morin E."/>
            <person name="Chen J."/>
            <person name="Kohler A."/>
            <person name="Krizsan K."/>
            <person name="Balestrini R."/>
            <person name="Da Silva C."/>
            <person name="Montanini B."/>
            <person name="Hainaut M."/>
            <person name="Levati E."/>
            <person name="Barry K.W."/>
            <person name="Belfiori B."/>
            <person name="Cichocki N."/>
            <person name="Clum A."/>
            <person name="Dockter R.B."/>
            <person name="Fauchery L."/>
            <person name="Guy J."/>
            <person name="Iotti M."/>
            <person name="Le Tacon F."/>
            <person name="Lindquist E.A."/>
            <person name="Lipzen A."/>
            <person name="Malagnac F."/>
            <person name="Mello A."/>
            <person name="Molinier V."/>
            <person name="Miyauchi S."/>
            <person name="Poulain J."/>
            <person name="Riccioni C."/>
            <person name="Rubini A."/>
            <person name="Sitrit Y."/>
            <person name="Splivallo R."/>
            <person name="Traeger S."/>
            <person name="Wang M."/>
            <person name="Zifcakova L."/>
            <person name="Wipf D."/>
            <person name="Zambonelli A."/>
            <person name="Paolocci F."/>
            <person name="Nowrousian M."/>
            <person name="Ottonello S."/>
            <person name="Baldrian P."/>
            <person name="Spatafora J.W."/>
            <person name="Henrissat B."/>
            <person name="Nagy L.G."/>
            <person name="Aury J.M."/>
            <person name="Wincker P."/>
            <person name="Grigoriev I.V."/>
            <person name="Bonfante P."/>
            <person name="Martin F.M."/>
        </authorList>
    </citation>
    <scope>NUCLEOTIDE SEQUENCE [LARGE SCALE GENOMIC DNA]</scope>
    <source>
        <strain evidence="1 2">RN42</strain>
    </source>
</reference>
<keyword evidence="2" id="KW-1185">Reference proteome</keyword>
<evidence type="ECO:0000313" key="2">
    <source>
        <dbReference type="Proteomes" id="UP000275078"/>
    </source>
</evidence>
<organism evidence="1 2">
    <name type="scientific">Ascobolus immersus RN42</name>
    <dbReference type="NCBI Taxonomy" id="1160509"/>
    <lineage>
        <taxon>Eukaryota</taxon>
        <taxon>Fungi</taxon>
        <taxon>Dikarya</taxon>
        <taxon>Ascomycota</taxon>
        <taxon>Pezizomycotina</taxon>
        <taxon>Pezizomycetes</taxon>
        <taxon>Pezizales</taxon>
        <taxon>Ascobolaceae</taxon>
        <taxon>Ascobolus</taxon>
    </lineage>
</organism>
<name>A0A3N4I1F2_ASCIM</name>
<protein>
    <submittedName>
        <fullName evidence="1">Uncharacterized protein</fullName>
    </submittedName>
</protein>
<dbReference type="AlphaFoldDB" id="A0A3N4I1F2"/>
<sequence length="227" mass="25585">MTCFRDLVGTDFCMDVMNTRKRVTALQTRLKWGPPGPSTSGNYLGNRDLAVVAGPKSGLEKAAVEVWNLSNEASACILRRNEYFQNMCRSSCVCIYCKFCALLSHPGWYIREASCTASSQEDIKLYPVRLPSTCIYTYLLFTVSFRDTDSSWKVGLWQRPSWNYGHADFSHFKAEVMKRWYPVAYLSDFIGPGKESRSSRMEQHAHAKPAVANSGSLQLLLSHPKGS</sequence>
<evidence type="ECO:0000313" key="1">
    <source>
        <dbReference type="EMBL" id="RPA79267.1"/>
    </source>
</evidence>
<dbReference type="EMBL" id="ML119701">
    <property type="protein sequence ID" value="RPA79267.1"/>
    <property type="molecule type" value="Genomic_DNA"/>
</dbReference>
<proteinExistence type="predicted"/>
<accession>A0A3N4I1F2</accession>
<dbReference type="Proteomes" id="UP000275078">
    <property type="component" value="Unassembled WGS sequence"/>
</dbReference>